<evidence type="ECO:0000313" key="2">
    <source>
        <dbReference type="EMBL" id="GAA2188580.1"/>
    </source>
</evidence>
<sequence length="119" mass="13699">MLRHRHPGMVLHRVVPPAQDRKIDDRRRPSTGSIMRVVDICPKRHDLTPRESTMLISRSQISEQFLRRSIPIDRQHGARRVIDRYPIPPAREPREQSRPIRSDHAVSGEHRGRGAVGAA</sequence>
<organism evidence="2 3">
    <name type="scientific">Leucobacter alluvii</name>
    <dbReference type="NCBI Taxonomy" id="340321"/>
    <lineage>
        <taxon>Bacteria</taxon>
        <taxon>Bacillati</taxon>
        <taxon>Actinomycetota</taxon>
        <taxon>Actinomycetes</taxon>
        <taxon>Micrococcales</taxon>
        <taxon>Microbacteriaceae</taxon>
        <taxon>Leucobacter</taxon>
    </lineage>
</organism>
<protein>
    <submittedName>
        <fullName evidence="2">Uncharacterized protein</fullName>
    </submittedName>
</protein>
<reference evidence="3" key="1">
    <citation type="journal article" date="2019" name="Int. J. Syst. Evol. Microbiol.">
        <title>The Global Catalogue of Microorganisms (GCM) 10K type strain sequencing project: providing services to taxonomists for standard genome sequencing and annotation.</title>
        <authorList>
            <consortium name="The Broad Institute Genomics Platform"/>
            <consortium name="The Broad Institute Genome Sequencing Center for Infectious Disease"/>
            <person name="Wu L."/>
            <person name="Ma J."/>
        </authorList>
    </citation>
    <scope>NUCLEOTIDE SEQUENCE [LARGE SCALE GENOMIC DNA]</scope>
    <source>
        <strain evidence="3">JCM 14919</strain>
    </source>
</reference>
<feature type="region of interest" description="Disordered" evidence="1">
    <location>
        <begin position="84"/>
        <end position="119"/>
    </location>
</feature>
<dbReference type="Proteomes" id="UP001501084">
    <property type="component" value="Unassembled WGS sequence"/>
</dbReference>
<name>A0ABP5MXP3_9MICO</name>
<keyword evidence="3" id="KW-1185">Reference proteome</keyword>
<accession>A0ABP5MXP3</accession>
<evidence type="ECO:0000256" key="1">
    <source>
        <dbReference type="SAM" id="MobiDB-lite"/>
    </source>
</evidence>
<proteinExistence type="predicted"/>
<feature type="compositionally biased region" description="Basic and acidic residues" evidence="1">
    <location>
        <begin position="91"/>
        <end position="112"/>
    </location>
</feature>
<dbReference type="EMBL" id="BAAAOP010000006">
    <property type="protein sequence ID" value="GAA2188580.1"/>
    <property type="molecule type" value="Genomic_DNA"/>
</dbReference>
<gene>
    <name evidence="2" type="ORF">GCM10009786_18220</name>
</gene>
<evidence type="ECO:0000313" key="3">
    <source>
        <dbReference type="Proteomes" id="UP001501084"/>
    </source>
</evidence>
<comment type="caution">
    <text evidence="2">The sequence shown here is derived from an EMBL/GenBank/DDBJ whole genome shotgun (WGS) entry which is preliminary data.</text>
</comment>